<evidence type="ECO:0000313" key="2">
    <source>
        <dbReference type="Proteomes" id="UP000240760"/>
    </source>
</evidence>
<organism evidence="1 2">
    <name type="scientific">Trichoderma longibrachiatum ATCC 18648</name>
    <dbReference type="NCBI Taxonomy" id="983965"/>
    <lineage>
        <taxon>Eukaryota</taxon>
        <taxon>Fungi</taxon>
        <taxon>Dikarya</taxon>
        <taxon>Ascomycota</taxon>
        <taxon>Pezizomycotina</taxon>
        <taxon>Sordariomycetes</taxon>
        <taxon>Hypocreomycetidae</taxon>
        <taxon>Hypocreales</taxon>
        <taxon>Hypocreaceae</taxon>
        <taxon>Trichoderma</taxon>
    </lineage>
</organism>
<reference evidence="1 2" key="1">
    <citation type="submission" date="2016-07" db="EMBL/GenBank/DDBJ databases">
        <title>Multiple horizontal gene transfer events from other fungi enriched the ability of initially mycotrophic Trichoderma (Ascomycota) to feed on dead plant biomass.</title>
        <authorList>
            <consortium name="DOE Joint Genome Institute"/>
            <person name="Aerts A."/>
            <person name="Atanasova L."/>
            <person name="Chenthamara K."/>
            <person name="Zhang J."/>
            <person name="Grujic M."/>
            <person name="Henrissat B."/>
            <person name="Kuo A."/>
            <person name="Salamov A."/>
            <person name="Lipzen A."/>
            <person name="Labutti K."/>
            <person name="Barry K."/>
            <person name="Miao Y."/>
            <person name="Rahimi M.J."/>
            <person name="Shen Q."/>
            <person name="Grigoriev I.V."/>
            <person name="Kubicek C.P."/>
            <person name="Druzhinina I.S."/>
        </authorList>
    </citation>
    <scope>NUCLEOTIDE SEQUENCE [LARGE SCALE GENOMIC DNA]</scope>
    <source>
        <strain evidence="1 2">ATCC 18648</strain>
    </source>
</reference>
<proteinExistence type="predicted"/>
<protein>
    <submittedName>
        <fullName evidence="1">Uncharacterized protein</fullName>
    </submittedName>
</protein>
<keyword evidence="2" id="KW-1185">Reference proteome</keyword>
<sequence>MGWICLIEYVILECDATSMQCGTVQRAIGDLLILTRQVVPNDEHDAAIRRVRIAPRMRFNMCVSSWHQSPTNVLWASIVANRLKPLPSFDQNGMSGGVDGVLCRSLGAFLLCRKGGCIRRHVCVHRPRLVTSHDPFAMLCRVVSGLDLQLLPACLVLRQF</sequence>
<gene>
    <name evidence="1" type="ORF">M440DRAFT_1198288</name>
</gene>
<evidence type="ECO:0000313" key="1">
    <source>
        <dbReference type="EMBL" id="PTB78644.1"/>
    </source>
</evidence>
<name>A0A2T4CAT6_TRILO</name>
<dbReference type="EMBL" id="KZ679129">
    <property type="protein sequence ID" value="PTB78644.1"/>
    <property type="molecule type" value="Genomic_DNA"/>
</dbReference>
<dbReference type="Proteomes" id="UP000240760">
    <property type="component" value="Unassembled WGS sequence"/>
</dbReference>
<accession>A0A2T4CAT6</accession>
<dbReference type="AlphaFoldDB" id="A0A2T4CAT6"/>